<evidence type="ECO:0000313" key="5">
    <source>
        <dbReference type="Proteomes" id="UP000194161"/>
    </source>
</evidence>
<sequence>MDWGRPCVSMPSKPRGIRRFHAGVQQAVLRRSRKEMIDFDVVCNDRPHYGNGPHVHADDMLFVPLDGVFSVAADGRSAVITDGAMWYVPGRRAHHVEASNRQRHLCYYADMARLDSQGFSQPRCWSMSTILHDLMRLRRHFLPGRAVTIDLSREALDRMIIAEVCRIVAGTPVPLVSDETAAILSAVKAFIAQHLDEDLGCASLAERFRLKERTLARWFSTRERMSIGQYILETRLQEAARLLRTTALSIADIQGAVGFASAAHFAFAVRKRFGVSPSALRKNITKVINR</sequence>
<dbReference type="Proteomes" id="UP000194161">
    <property type="component" value="Chromosome"/>
</dbReference>
<dbReference type="GO" id="GO:0003700">
    <property type="term" value="F:DNA-binding transcription factor activity"/>
    <property type="evidence" value="ECO:0007669"/>
    <property type="project" value="InterPro"/>
</dbReference>
<dbReference type="Pfam" id="PF12833">
    <property type="entry name" value="HTH_18"/>
    <property type="match status" value="1"/>
</dbReference>
<accession>A0A1W6ZGW5</accession>
<dbReference type="InterPro" id="IPR053142">
    <property type="entry name" value="PchR_regulatory_protein"/>
</dbReference>
<dbReference type="STRING" id="463040.CAL15_20610"/>
<dbReference type="SUPFAM" id="SSF46689">
    <property type="entry name" value="Homeodomain-like"/>
    <property type="match status" value="2"/>
</dbReference>
<dbReference type="Gene3D" id="1.10.10.60">
    <property type="entry name" value="Homeodomain-like"/>
    <property type="match status" value="1"/>
</dbReference>
<organism evidence="4 5">
    <name type="scientific">Bordetella genomosp. 13</name>
    <dbReference type="NCBI Taxonomy" id="463040"/>
    <lineage>
        <taxon>Bacteria</taxon>
        <taxon>Pseudomonadati</taxon>
        <taxon>Pseudomonadota</taxon>
        <taxon>Betaproteobacteria</taxon>
        <taxon>Burkholderiales</taxon>
        <taxon>Alcaligenaceae</taxon>
        <taxon>Bordetella</taxon>
    </lineage>
</organism>
<dbReference type="SMART" id="SM00342">
    <property type="entry name" value="HTH_ARAC"/>
    <property type="match status" value="1"/>
</dbReference>
<proteinExistence type="predicted"/>
<feature type="domain" description="HTH araC/xylS-type" evidence="3">
    <location>
        <begin position="185"/>
        <end position="283"/>
    </location>
</feature>
<keyword evidence="1" id="KW-0805">Transcription regulation</keyword>
<evidence type="ECO:0000259" key="3">
    <source>
        <dbReference type="PROSITE" id="PS01124"/>
    </source>
</evidence>
<dbReference type="AlphaFoldDB" id="A0A1W6ZGW5"/>
<evidence type="ECO:0000256" key="2">
    <source>
        <dbReference type="ARBA" id="ARBA00023163"/>
    </source>
</evidence>
<name>A0A1W6ZGW5_9BORD</name>
<dbReference type="PANTHER" id="PTHR47893">
    <property type="entry name" value="REGULATORY PROTEIN PCHR"/>
    <property type="match status" value="1"/>
</dbReference>
<dbReference type="PANTHER" id="PTHR47893:SF1">
    <property type="entry name" value="REGULATORY PROTEIN PCHR"/>
    <property type="match status" value="1"/>
</dbReference>
<dbReference type="InterPro" id="IPR018060">
    <property type="entry name" value="HTH_AraC"/>
</dbReference>
<evidence type="ECO:0000256" key="1">
    <source>
        <dbReference type="ARBA" id="ARBA00023015"/>
    </source>
</evidence>
<keyword evidence="5" id="KW-1185">Reference proteome</keyword>
<dbReference type="InterPro" id="IPR009057">
    <property type="entry name" value="Homeodomain-like_sf"/>
</dbReference>
<reference evidence="4 5" key="1">
    <citation type="submission" date="2017-05" db="EMBL/GenBank/DDBJ databases">
        <title>Complete and WGS of Bordetella genogroups.</title>
        <authorList>
            <person name="Spilker T."/>
            <person name="LiPuma J."/>
        </authorList>
    </citation>
    <scope>NUCLEOTIDE SEQUENCE [LARGE SCALE GENOMIC DNA]</scope>
    <source>
        <strain evidence="4 5">AU7206</strain>
    </source>
</reference>
<dbReference type="GO" id="GO:0043565">
    <property type="term" value="F:sequence-specific DNA binding"/>
    <property type="evidence" value="ECO:0007669"/>
    <property type="project" value="InterPro"/>
</dbReference>
<dbReference type="PROSITE" id="PS01124">
    <property type="entry name" value="HTH_ARAC_FAMILY_2"/>
    <property type="match status" value="1"/>
</dbReference>
<dbReference type="EMBL" id="CP021111">
    <property type="protein sequence ID" value="ARP96552.1"/>
    <property type="molecule type" value="Genomic_DNA"/>
</dbReference>
<dbReference type="InterPro" id="IPR014710">
    <property type="entry name" value="RmlC-like_jellyroll"/>
</dbReference>
<dbReference type="KEGG" id="bgm:CAL15_20610"/>
<dbReference type="SUPFAM" id="SSF51182">
    <property type="entry name" value="RmlC-like cupins"/>
    <property type="match status" value="1"/>
</dbReference>
<evidence type="ECO:0000313" key="4">
    <source>
        <dbReference type="EMBL" id="ARP96552.1"/>
    </source>
</evidence>
<dbReference type="InterPro" id="IPR011051">
    <property type="entry name" value="RmlC_Cupin_sf"/>
</dbReference>
<dbReference type="Gene3D" id="2.60.120.10">
    <property type="entry name" value="Jelly Rolls"/>
    <property type="match status" value="1"/>
</dbReference>
<protein>
    <recommendedName>
        <fullName evidence="3">HTH araC/xylS-type domain-containing protein</fullName>
    </recommendedName>
</protein>
<keyword evidence="2" id="KW-0804">Transcription</keyword>
<gene>
    <name evidence="4" type="ORF">CAL15_20610</name>
</gene>